<evidence type="ECO:0000256" key="5">
    <source>
        <dbReference type="ARBA" id="ARBA00023136"/>
    </source>
</evidence>
<feature type="transmembrane region" description="Helical" evidence="7">
    <location>
        <begin position="557"/>
        <end position="578"/>
    </location>
</feature>
<name>A0ABR3V581_HUMIN</name>
<gene>
    <name evidence="8" type="ORF">VTJ49DRAFT_4724</name>
</gene>
<dbReference type="EMBL" id="JAZGSY010000372">
    <property type="protein sequence ID" value="KAL1836732.1"/>
    <property type="molecule type" value="Genomic_DNA"/>
</dbReference>
<dbReference type="PANTHER" id="PTHR13285">
    <property type="entry name" value="ACYLTRANSFERASE"/>
    <property type="match status" value="1"/>
</dbReference>
<dbReference type="PANTHER" id="PTHR13285:SF18">
    <property type="entry name" value="PROTEIN-CYSTEINE N-PALMITOYLTRANSFERASE RASP"/>
    <property type="match status" value="1"/>
</dbReference>
<keyword evidence="5 7" id="KW-0472">Membrane</keyword>
<reference evidence="8 9" key="1">
    <citation type="journal article" date="2024" name="Commun. Biol.">
        <title>Comparative genomic analysis of thermophilic fungi reveals convergent evolutionary adaptations and gene losses.</title>
        <authorList>
            <person name="Steindorff A.S."/>
            <person name="Aguilar-Pontes M.V."/>
            <person name="Robinson A.J."/>
            <person name="Andreopoulos B."/>
            <person name="LaButti K."/>
            <person name="Kuo A."/>
            <person name="Mondo S."/>
            <person name="Riley R."/>
            <person name="Otillar R."/>
            <person name="Haridas S."/>
            <person name="Lipzen A."/>
            <person name="Grimwood J."/>
            <person name="Schmutz J."/>
            <person name="Clum A."/>
            <person name="Reid I.D."/>
            <person name="Moisan M.C."/>
            <person name="Butler G."/>
            <person name="Nguyen T.T.M."/>
            <person name="Dewar K."/>
            <person name="Conant G."/>
            <person name="Drula E."/>
            <person name="Henrissat B."/>
            <person name="Hansel C."/>
            <person name="Singer S."/>
            <person name="Hutchinson M.I."/>
            <person name="de Vries R.P."/>
            <person name="Natvig D.O."/>
            <person name="Powell A.J."/>
            <person name="Tsang A."/>
            <person name="Grigoriev I.V."/>
        </authorList>
    </citation>
    <scope>NUCLEOTIDE SEQUENCE [LARGE SCALE GENOMIC DNA]</scope>
    <source>
        <strain evidence="8 9">CBS 620.91</strain>
    </source>
</reference>
<sequence>MASARDDAVGDGNGNGLTRRRSGPLGFLASVYDLDTLDTRFTTPSTVPYRVAHGPGAAKPDPDPRAEPPKWKTPEFYLYYLAFIVCVPYMFWIAYDVSRPSDPRYHKYEPYLTDGWIPGRKIDVSDAQYYTFRKNLPFMALLLVFHPLLRRIWNAVYSLPAEYAHPGGSRSTTPEAADARQRQRASFDFAFALFYLVALHGFSAAKILVILSLNYKIATTLPRKYIPVLTWTFNICTLFANELCQGYKFRNIALFVGGGSPGLVEFGEWLDRRGGIMKRWEILFNITVLRLISFNLDYYWSLDRRGSSPIEKKQLDPSNLSERDRISIPASPQDYSFRNYVAYAIYAPLYLTGPIITFNDFISQQRYRPATISPARTLRYGLRFALVLLAMELVLHYDYVGAIAKSRPQWDSYSPAQISLLAYFNLHIIWLKLLLPWRFFRLWSLADGIDPPENMLRCVSDNYSTLSFWRGWHRSYYRWLLRYLYVPLGGSDFRSVRSAARSVATYLLVFTFVALWHDIKLHLLVWGWLIVLFFLPEIVASRILFPKRKWERRPTAYRMLSCAGGVANVLMMMAANLVGFAVGLDGLQSIVKGIFRDYSGLVFLVTACSALFVGIQVMFEIRQSELRRGINLKC</sequence>
<dbReference type="Proteomes" id="UP001583172">
    <property type="component" value="Unassembled WGS sequence"/>
</dbReference>
<keyword evidence="9" id="KW-1185">Reference proteome</keyword>
<keyword evidence="3 7" id="KW-0812">Transmembrane</keyword>
<evidence type="ECO:0000313" key="8">
    <source>
        <dbReference type="EMBL" id="KAL1836732.1"/>
    </source>
</evidence>
<proteinExistence type="inferred from homology"/>
<feature type="transmembrane region" description="Helical" evidence="7">
    <location>
        <begin position="282"/>
        <end position="300"/>
    </location>
</feature>
<dbReference type="InterPro" id="IPR051085">
    <property type="entry name" value="MB_O-acyltransferase"/>
</dbReference>
<comment type="similarity">
    <text evidence="2">Belongs to the membrane-bound acyltransferase family.</text>
</comment>
<organism evidence="8 9">
    <name type="scientific">Humicola insolens</name>
    <name type="common">Soft-rot fungus</name>
    <dbReference type="NCBI Taxonomy" id="85995"/>
    <lineage>
        <taxon>Eukaryota</taxon>
        <taxon>Fungi</taxon>
        <taxon>Dikarya</taxon>
        <taxon>Ascomycota</taxon>
        <taxon>Pezizomycotina</taxon>
        <taxon>Sordariomycetes</taxon>
        <taxon>Sordariomycetidae</taxon>
        <taxon>Sordariales</taxon>
        <taxon>Chaetomiaceae</taxon>
        <taxon>Mycothermus</taxon>
    </lineage>
</organism>
<protein>
    <recommendedName>
        <fullName evidence="10">Glycerol uptake protein 1</fullName>
    </recommendedName>
</protein>
<evidence type="ECO:0000256" key="1">
    <source>
        <dbReference type="ARBA" id="ARBA00004141"/>
    </source>
</evidence>
<feature type="transmembrane region" description="Helical" evidence="7">
    <location>
        <begin position="77"/>
        <end position="95"/>
    </location>
</feature>
<feature type="transmembrane region" description="Helical" evidence="7">
    <location>
        <begin position="189"/>
        <end position="213"/>
    </location>
</feature>
<dbReference type="Pfam" id="PF03062">
    <property type="entry name" value="MBOAT"/>
    <property type="match status" value="1"/>
</dbReference>
<feature type="transmembrane region" description="Helical" evidence="7">
    <location>
        <begin position="225"/>
        <end position="244"/>
    </location>
</feature>
<evidence type="ECO:0000256" key="7">
    <source>
        <dbReference type="SAM" id="Phobius"/>
    </source>
</evidence>
<evidence type="ECO:0000256" key="6">
    <source>
        <dbReference type="SAM" id="MobiDB-lite"/>
    </source>
</evidence>
<keyword evidence="4 7" id="KW-1133">Transmembrane helix</keyword>
<feature type="transmembrane region" description="Helical" evidence="7">
    <location>
        <begin position="598"/>
        <end position="619"/>
    </location>
</feature>
<evidence type="ECO:0000313" key="9">
    <source>
        <dbReference type="Proteomes" id="UP001583172"/>
    </source>
</evidence>
<feature type="transmembrane region" description="Helical" evidence="7">
    <location>
        <begin position="380"/>
        <end position="397"/>
    </location>
</feature>
<dbReference type="InterPro" id="IPR004299">
    <property type="entry name" value="MBOAT_fam"/>
</dbReference>
<evidence type="ECO:0000256" key="2">
    <source>
        <dbReference type="ARBA" id="ARBA00010323"/>
    </source>
</evidence>
<feature type="transmembrane region" description="Helical" evidence="7">
    <location>
        <begin position="417"/>
        <end position="435"/>
    </location>
</feature>
<feature type="transmembrane region" description="Helical" evidence="7">
    <location>
        <begin position="525"/>
        <end position="545"/>
    </location>
</feature>
<feature type="transmembrane region" description="Helical" evidence="7">
    <location>
        <begin position="503"/>
        <end position="519"/>
    </location>
</feature>
<evidence type="ECO:0008006" key="10">
    <source>
        <dbReference type="Google" id="ProtNLM"/>
    </source>
</evidence>
<comment type="caution">
    <text evidence="8">The sequence shown here is derived from an EMBL/GenBank/DDBJ whole genome shotgun (WGS) entry which is preliminary data.</text>
</comment>
<feature type="transmembrane region" description="Helical" evidence="7">
    <location>
        <begin position="340"/>
        <end position="359"/>
    </location>
</feature>
<evidence type="ECO:0000256" key="4">
    <source>
        <dbReference type="ARBA" id="ARBA00022989"/>
    </source>
</evidence>
<feature type="region of interest" description="Disordered" evidence="6">
    <location>
        <begin position="1"/>
        <end position="23"/>
    </location>
</feature>
<evidence type="ECO:0000256" key="3">
    <source>
        <dbReference type="ARBA" id="ARBA00022692"/>
    </source>
</evidence>
<comment type="subcellular location">
    <subcellularLocation>
        <location evidence="1">Membrane</location>
        <topology evidence="1">Multi-pass membrane protein</topology>
    </subcellularLocation>
</comment>
<accession>A0ABR3V581</accession>